<organism evidence="3 4">
    <name type="scientific">Spodoptera exigua</name>
    <name type="common">Beet armyworm</name>
    <name type="synonym">Noctua fulgens</name>
    <dbReference type="NCBI Taxonomy" id="7107"/>
    <lineage>
        <taxon>Eukaryota</taxon>
        <taxon>Metazoa</taxon>
        <taxon>Ecdysozoa</taxon>
        <taxon>Arthropoda</taxon>
        <taxon>Hexapoda</taxon>
        <taxon>Insecta</taxon>
        <taxon>Pterygota</taxon>
        <taxon>Neoptera</taxon>
        <taxon>Endopterygota</taxon>
        <taxon>Lepidoptera</taxon>
        <taxon>Glossata</taxon>
        <taxon>Ditrysia</taxon>
        <taxon>Noctuoidea</taxon>
        <taxon>Noctuidae</taxon>
        <taxon>Amphipyrinae</taxon>
        <taxon>Spodoptera</taxon>
    </lineage>
</organism>
<feature type="region of interest" description="Disordered" evidence="2">
    <location>
        <begin position="127"/>
        <end position="171"/>
    </location>
</feature>
<evidence type="ECO:0000313" key="3">
    <source>
        <dbReference type="EMBL" id="KAH9639205.1"/>
    </source>
</evidence>
<dbReference type="EMBL" id="JACEFF010000350">
    <property type="protein sequence ID" value="KAH9639205.1"/>
    <property type="molecule type" value="Genomic_DNA"/>
</dbReference>
<gene>
    <name evidence="3" type="ORF">HF086_014069</name>
</gene>
<evidence type="ECO:0000313" key="4">
    <source>
        <dbReference type="Proteomes" id="UP000814243"/>
    </source>
</evidence>
<evidence type="ECO:0000256" key="1">
    <source>
        <dbReference type="SAM" id="Coils"/>
    </source>
</evidence>
<feature type="region of interest" description="Disordered" evidence="2">
    <location>
        <begin position="314"/>
        <end position="356"/>
    </location>
</feature>
<keyword evidence="1" id="KW-0175">Coiled coil</keyword>
<feature type="coiled-coil region" evidence="1">
    <location>
        <begin position="80"/>
        <end position="107"/>
    </location>
</feature>
<feature type="compositionally biased region" description="Basic and acidic residues" evidence="2">
    <location>
        <begin position="39"/>
        <end position="57"/>
    </location>
</feature>
<feature type="compositionally biased region" description="Polar residues" evidence="2">
    <location>
        <begin position="1"/>
        <end position="14"/>
    </location>
</feature>
<accession>A0A922MKZ8</accession>
<dbReference type="Proteomes" id="UP000814243">
    <property type="component" value="Unassembled WGS sequence"/>
</dbReference>
<comment type="caution">
    <text evidence="3">The sequence shown here is derived from an EMBL/GenBank/DDBJ whole genome shotgun (WGS) entry which is preliminary data.</text>
</comment>
<name>A0A922MKZ8_SPOEX</name>
<proteinExistence type="predicted"/>
<feature type="compositionally biased region" description="Basic and acidic residues" evidence="2">
    <location>
        <begin position="316"/>
        <end position="342"/>
    </location>
</feature>
<feature type="region of interest" description="Disordered" evidence="2">
    <location>
        <begin position="1"/>
        <end position="57"/>
    </location>
</feature>
<evidence type="ECO:0000256" key="2">
    <source>
        <dbReference type="SAM" id="MobiDB-lite"/>
    </source>
</evidence>
<feature type="compositionally biased region" description="Low complexity" evidence="2">
    <location>
        <begin position="346"/>
        <end position="356"/>
    </location>
</feature>
<dbReference type="AlphaFoldDB" id="A0A922MKZ8"/>
<protein>
    <recommendedName>
        <fullName evidence="5">BHLH domain-containing protein</fullName>
    </recommendedName>
</protein>
<evidence type="ECO:0008006" key="5">
    <source>
        <dbReference type="Google" id="ProtNLM"/>
    </source>
</evidence>
<reference evidence="3" key="1">
    <citation type="journal article" date="2021" name="G3 (Bethesda)">
        <title>Genome and transcriptome analysis of the beet armyworm Spodoptera exigua reveals targets for pest control. .</title>
        <authorList>
            <person name="Simon S."/>
            <person name="Breeschoten T."/>
            <person name="Jansen H.J."/>
            <person name="Dirks R.P."/>
            <person name="Schranz M.E."/>
            <person name="Ros V.I.D."/>
        </authorList>
    </citation>
    <scope>NUCLEOTIDE SEQUENCE</scope>
    <source>
        <strain evidence="3">TB_SE_WUR_2020</strain>
    </source>
</reference>
<feature type="compositionally biased region" description="Basic and acidic residues" evidence="2">
    <location>
        <begin position="147"/>
        <end position="157"/>
    </location>
</feature>
<sequence length="429" mass="47453">MDQVNVSKSPSEQAKSSHSAASRPRRGRPSGANRTPLSLEERRARNAQYERERRNDAADATAELIAALGCDSNISMTKLLALAITKLQNAKLSIEELKQINLNLQGQIAYCVNELGPEYVFGNEEDEETAALDEPNTRKRKLSQKRTISEKRMRPGDSEQSLSPLPPPPQTQAIEEMNVAVCFSQEQLQLVYEAIDADTTSTLEISVAAAPADALQLPSSSLPLPHLLTVPSSPTPRSHSLTSLEEELTRIFSQDQMQKISMTKLMALAITKLQNVKEEPSLEQLNEINLNLEGQIAYCIEELGPDYVIGNEEEGEKAAPDEPNTRKRKLSHESTFSEKQTRPGESQQSLSPLSLPPQTMAIDEMDVAVRFSQEQLQLVYDAIDADTTPTMALSIVGVVSASMARWSAIDADTMERCSFHHCHYHCHTC</sequence>